<evidence type="ECO:0000256" key="1">
    <source>
        <dbReference type="SAM" id="SignalP"/>
    </source>
</evidence>
<feature type="signal peptide" evidence="1">
    <location>
        <begin position="1"/>
        <end position="19"/>
    </location>
</feature>
<evidence type="ECO:0000313" key="4">
    <source>
        <dbReference type="Proteomes" id="UP000759529"/>
    </source>
</evidence>
<dbReference type="Gene3D" id="3.10.450.590">
    <property type="match status" value="1"/>
</dbReference>
<feature type="domain" description="DUF3887" evidence="2">
    <location>
        <begin position="30"/>
        <end position="118"/>
    </location>
</feature>
<reference evidence="3 4" key="1">
    <citation type="submission" date="2021-02" db="EMBL/GenBank/DDBJ databases">
        <authorList>
            <person name="Jung H.S."/>
            <person name="Chun B.H."/>
            <person name="Jeon C.O."/>
        </authorList>
    </citation>
    <scope>NUCLEOTIDE SEQUENCE [LARGE SCALE GENOMIC DNA]</scope>
    <source>
        <strain evidence="3 4">LMG 25203</strain>
    </source>
</reference>
<sequence>MKKVFFLIIILLNFSTSFAQNETHKKVTNSFILNFNNSNFEMIFNSFSTKMKNSRPKNYFLNLFKKVKKDYGNLLFIELTDYQENSQKKSRGIYNGHFESGNLQIKITVDSKEEIIGLYILKDKIVL</sequence>
<dbReference type="Pfam" id="PF13026">
    <property type="entry name" value="DUF3887"/>
    <property type="match status" value="1"/>
</dbReference>
<dbReference type="Proteomes" id="UP000759529">
    <property type="component" value="Unassembled WGS sequence"/>
</dbReference>
<keyword evidence="4" id="KW-1185">Reference proteome</keyword>
<comment type="caution">
    <text evidence="3">The sequence shown here is derived from an EMBL/GenBank/DDBJ whole genome shotgun (WGS) entry which is preliminary data.</text>
</comment>
<dbReference type="EMBL" id="JACSOD020000497">
    <property type="protein sequence ID" value="MBM6500099.1"/>
    <property type="molecule type" value="Genomic_DNA"/>
</dbReference>
<dbReference type="RefSeq" id="WP_187656849.1">
    <property type="nucleotide sequence ID" value="NZ_JACSOD020000497.1"/>
</dbReference>
<evidence type="ECO:0000313" key="3">
    <source>
        <dbReference type="EMBL" id="MBM6500099.1"/>
    </source>
</evidence>
<protein>
    <submittedName>
        <fullName evidence="3">DUF3887 domain-containing protein</fullName>
    </submittedName>
</protein>
<accession>A0ABS2CZV0</accession>
<proteinExistence type="predicted"/>
<feature type="chain" id="PRO_5045677118" evidence="1">
    <location>
        <begin position="20"/>
        <end position="127"/>
    </location>
</feature>
<gene>
    <name evidence="3" type="ORF">H9X54_012415</name>
</gene>
<evidence type="ECO:0000259" key="2">
    <source>
        <dbReference type="Pfam" id="PF13026"/>
    </source>
</evidence>
<organism evidence="3 4">
    <name type="scientific">Flavobacterium macrobrachii</name>
    <dbReference type="NCBI Taxonomy" id="591204"/>
    <lineage>
        <taxon>Bacteria</taxon>
        <taxon>Pseudomonadati</taxon>
        <taxon>Bacteroidota</taxon>
        <taxon>Flavobacteriia</taxon>
        <taxon>Flavobacteriales</taxon>
        <taxon>Flavobacteriaceae</taxon>
        <taxon>Flavobacterium</taxon>
    </lineage>
</organism>
<name>A0ABS2CZV0_9FLAO</name>
<keyword evidence="1" id="KW-0732">Signal</keyword>
<dbReference type="InterPro" id="IPR024981">
    <property type="entry name" value="DUF3887"/>
</dbReference>